<reference evidence="3 4" key="1">
    <citation type="submission" date="2019-02" db="EMBL/GenBank/DDBJ databases">
        <title>Deep-cultivation of Planctomycetes and their phenomic and genomic characterization uncovers novel biology.</title>
        <authorList>
            <person name="Wiegand S."/>
            <person name="Jogler M."/>
            <person name="Boedeker C."/>
            <person name="Pinto D."/>
            <person name="Vollmers J."/>
            <person name="Rivas-Marin E."/>
            <person name="Kohn T."/>
            <person name="Peeters S.H."/>
            <person name="Heuer A."/>
            <person name="Rast P."/>
            <person name="Oberbeckmann S."/>
            <person name="Bunk B."/>
            <person name="Jeske O."/>
            <person name="Meyerdierks A."/>
            <person name="Storesund J.E."/>
            <person name="Kallscheuer N."/>
            <person name="Luecker S."/>
            <person name="Lage O.M."/>
            <person name="Pohl T."/>
            <person name="Merkel B.J."/>
            <person name="Hornburger P."/>
            <person name="Mueller R.-W."/>
            <person name="Bruemmer F."/>
            <person name="Labrenz M."/>
            <person name="Spormann A.M."/>
            <person name="Op den Camp H."/>
            <person name="Overmann J."/>
            <person name="Amann R."/>
            <person name="Jetten M.S.M."/>
            <person name="Mascher T."/>
            <person name="Medema M.H."/>
            <person name="Devos D.P."/>
            <person name="Kaster A.-K."/>
            <person name="Ovreas L."/>
            <person name="Rohde M."/>
            <person name="Galperin M.Y."/>
            <person name="Jogler C."/>
        </authorList>
    </citation>
    <scope>NUCLEOTIDE SEQUENCE [LARGE SCALE GENOMIC DNA]</scope>
    <source>
        <strain evidence="3 4">Pla85_3_4</strain>
    </source>
</reference>
<dbReference type="KEGG" id="lcre:Pla8534_71020"/>
<evidence type="ECO:0000256" key="1">
    <source>
        <dbReference type="SAM" id="MobiDB-lite"/>
    </source>
</evidence>
<feature type="signal peptide" evidence="2">
    <location>
        <begin position="1"/>
        <end position="21"/>
    </location>
</feature>
<feature type="region of interest" description="Disordered" evidence="1">
    <location>
        <begin position="31"/>
        <end position="83"/>
    </location>
</feature>
<feature type="chain" id="PRO_5021943330" description="Chromosome partition protein Smc" evidence="2">
    <location>
        <begin position="22"/>
        <end position="243"/>
    </location>
</feature>
<organism evidence="3 4">
    <name type="scientific">Lignipirellula cremea</name>
    <dbReference type="NCBI Taxonomy" id="2528010"/>
    <lineage>
        <taxon>Bacteria</taxon>
        <taxon>Pseudomonadati</taxon>
        <taxon>Planctomycetota</taxon>
        <taxon>Planctomycetia</taxon>
        <taxon>Pirellulales</taxon>
        <taxon>Pirellulaceae</taxon>
        <taxon>Lignipirellula</taxon>
    </lineage>
</organism>
<proteinExistence type="predicted"/>
<evidence type="ECO:0000256" key="2">
    <source>
        <dbReference type="SAM" id="SignalP"/>
    </source>
</evidence>
<sequence length="243" mass="27367" precursor="true">MKRTLIHALCLALGLAPLALVGCDEVSQRDVKNDREQLAQEKEETAETRREVQKDIADEQREVDEVRHEAMKPTIDEHDRETIIAEQRDVEEAKREGAERIAKEEQQDREAAAELRKTEAKLALQQERDAYVKNVEGKQKLNEAQIENVEERGETLEGAALDQNQAEVKELRSRQDRVDDALSDLKSAELENWKTFQPAVEEALAELNADLNGDVNPAVKVDTADGVKVKAPGLDLDIDLNNE</sequence>
<dbReference type="RefSeq" id="WP_145059011.1">
    <property type="nucleotide sequence ID" value="NZ_CP036433.1"/>
</dbReference>
<evidence type="ECO:0000313" key="4">
    <source>
        <dbReference type="Proteomes" id="UP000317648"/>
    </source>
</evidence>
<keyword evidence="4" id="KW-1185">Reference proteome</keyword>
<gene>
    <name evidence="3" type="ORF">Pla8534_71020</name>
</gene>
<dbReference type="AlphaFoldDB" id="A0A518E524"/>
<dbReference type="Proteomes" id="UP000317648">
    <property type="component" value="Chromosome"/>
</dbReference>
<dbReference type="EMBL" id="CP036433">
    <property type="protein sequence ID" value="QDU99189.1"/>
    <property type="molecule type" value="Genomic_DNA"/>
</dbReference>
<keyword evidence="2" id="KW-0732">Signal</keyword>
<evidence type="ECO:0008006" key="5">
    <source>
        <dbReference type="Google" id="ProtNLM"/>
    </source>
</evidence>
<protein>
    <recommendedName>
        <fullName evidence="5">Chromosome partition protein Smc</fullName>
    </recommendedName>
</protein>
<name>A0A518E524_9BACT</name>
<evidence type="ECO:0000313" key="3">
    <source>
        <dbReference type="EMBL" id="QDU99189.1"/>
    </source>
</evidence>
<dbReference type="PROSITE" id="PS51257">
    <property type="entry name" value="PROKAR_LIPOPROTEIN"/>
    <property type="match status" value="1"/>
</dbReference>
<accession>A0A518E524</accession>